<comment type="similarity">
    <text evidence="2">Belongs to the heat shock protein 90 family.</text>
</comment>
<keyword evidence="5 8" id="KW-0067">ATP-binding</keyword>
<evidence type="ECO:0000256" key="6">
    <source>
        <dbReference type="ARBA" id="ARBA00023016"/>
    </source>
</evidence>
<dbReference type="Gene3D" id="3.40.50.11260">
    <property type="match status" value="1"/>
</dbReference>
<dbReference type="FunFam" id="3.30.565.10:FF:000357">
    <property type="entry name" value="Heat shock protein HSP 90-beta"/>
    <property type="match status" value="1"/>
</dbReference>
<gene>
    <name evidence="10" type="ORF">BRARA_C01276</name>
</gene>
<protein>
    <submittedName>
        <fullName evidence="10">Uncharacterized protein</fullName>
    </submittedName>
</protein>
<dbReference type="GO" id="GO:0005737">
    <property type="term" value="C:cytoplasm"/>
    <property type="evidence" value="ECO:0007669"/>
    <property type="project" value="UniProtKB-SubCell"/>
</dbReference>
<sequence>MADAETFAFQAEINQLLSLIINTFYSNKEIFLRELISNSSDALDKIRFESLTDKSKLDGQPELFIHIIPDKANNTLTIIDSGIGMTKADLVNNLGTIARSGTKEFMEALAAGADDIIPEYLGFVKGIVDSEDLPLNISRETLQQNKILKVIRKNLVKKCMELFFEIAENKEDYNKFYEAFSKNLKLGIHEDSQNRTKIAELLRYHSTKSGDELTSLKDYVTRMKEGQEDIFYITGESKKAVENSPFLERLKKKGYEVLYMVDAIDEYAIGQLKEFEGKKLVSATKEGLKLEESEDEKKKKEELKEKFEGLCKVIKDVLGDKVEKVIVSDRVVDSPCCLVTGEYGWTANMERIMKAQALRDSSMGGYMSSKKTMEINPENAIMDELRKRAEADKNDKSVKDLVLLLFETALLTSGFSLDEPNTFGSRIHRMLKLGLSIDDDDAVEADAEMPPLEDDADAEGSKMEEVD</sequence>
<dbReference type="PRINTS" id="PR00775">
    <property type="entry name" value="HEATSHOCK90"/>
</dbReference>
<dbReference type="InterPro" id="IPR019805">
    <property type="entry name" value="Heat_shock_protein_90_CS"/>
</dbReference>
<dbReference type="Gene3D" id="3.30.230.80">
    <property type="match status" value="1"/>
</dbReference>
<comment type="subcellular location">
    <subcellularLocation>
        <location evidence="1">Cytoplasm</location>
    </subcellularLocation>
</comment>
<feature type="compositionally biased region" description="Acidic residues" evidence="9">
    <location>
        <begin position="442"/>
        <end position="458"/>
    </location>
</feature>
<dbReference type="Proteomes" id="UP000264353">
    <property type="component" value="Chromosome A3"/>
</dbReference>
<dbReference type="PANTHER" id="PTHR11528">
    <property type="entry name" value="HEAT SHOCK PROTEIN 90 FAMILY MEMBER"/>
    <property type="match status" value="1"/>
</dbReference>
<dbReference type="Pfam" id="PF00183">
    <property type="entry name" value="HSP90"/>
    <property type="match status" value="1"/>
</dbReference>
<reference evidence="10 11" key="1">
    <citation type="submission" date="2018-06" db="EMBL/GenBank/DDBJ databases">
        <title>WGS assembly of Brassica rapa FPsc.</title>
        <authorList>
            <person name="Bowman J."/>
            <person name="Kohchi T."/>
            <person name="Yamato K."/>
            <person name="Jenkins J."/>
            <person name="Shu S."/>
            <person name="Ishizaki K."/>
            <person name="Yamaoka S."/>
            <person name="Nishihama R."/>
            <person name="Nakamura Y."/>
            <person name="Berger F."/>
            <person name="Adam C."/>
            <person name="Aki S."/>
            <person name="Althoff F."/>
            <person name="Araki T."/>
            <person name="Arteaga-Vazquez M."/>
            <person name="Balasubrmanian S."/>
            <person name="Bauer D."/>
            <person name="Boehm C."/>
            <person name="Briginshaw L."/>
            <person name="Caballero-Perez J."/>
            <person name="Catarino B."/>
            <person name="Chen F."/>
            <person name="Chiyoda S."/>
            <person name="Chovatia M."/>
            <person name="Davies K."/>
            <person name="Delmans M."/>
            <person name="Demura T."/>
            <person name="Dierschke T."/>
            <person name="Dolan L."/>
            <person name="Dorantes-Acosta A."/>
            <person name="Eklund D."/>
            <person name="Florent S."/>
            <person name="Flores-Sandoval E."/>
            <person name="Fujiyama A."/>
            <person name="Fukuzawa H."/>
            <person name="Galik B."/>
            <person name="Grimanelli D."/>
            <person name="Grimwood J."/>
            <person name="Grossniklaus U."/>
            <person name="Hamada T."/>
            <person name="Haseloff J."/>
            <person name="Hetherington A."/>
            <person name="Higo A."/>
            <person name="Hirakawa Y."/>
            <person name="Hundley H."/>
            <person name="Ikeda Y."/>
            <person name="Inoue K."/>
            <person name="Inoue S."/>
            <person name="Ishida S."/>
            <person name="Jia Q."/>
            <person name="Kakita M."/>
            <person name="Kanazawa T."/>
            <person name="Kawai Y."/>
            <person name="Kawashima T."/>
            <person name="Kennedy M."/>
            <person name="Kinose K."/>
            <person name="Kinoshita T."/>
            <person name="Kohara Y."/>
            <person name="Koide E."/>
            <person name="Komatsu K."/>
            <person name="Kopischke S."/>
            <person name="Kubo M."/>
            <person name="Kyozuka J."/>
            <person name="Lagercrantz U."/>
            <person name="Lin S."/>
            <person name="Lindquist E."/>
            <person name="Lipzen A."/>
            <person name="Lu C."/>
            <person name="Luna E."/>
            <person name="Martienssen R."/>
            <person name="Minamino N."/>
            <person name="Mizutani M."/>
            <person name="Mizutani M."/>
            <person name="Mochizuki N."/>
            <person name="Monte I."/>
            <person name="Mosher R."/>
            <person name="Nagasaki H."/>
            <person name="Nakagami H."/>
            <person name="Naramoto S."/>
            <person name="Nishitani K."/>
            <person name="Ohtani M."/>
            <person name="Okamoto T."/>
            <person name="Okumura M."/>
            <person name="Phillips J."/>
            <person name="Pollak B."/>
            <person name="Reinders A."/>
            <person name="Roevekamp M."/>
            <person name="Sano R."/>
            <person name="Sawa S."/>
            <person name="Schmid M."/>
            <person name="Shirakawa M."/>
            <person name="Solano R."/>
            <person name="Spunde A."/>
            <person name="Suetsugu N."/>
            <person name="Sugano S."/>
            <person name="Sugiyama A."/>
            <person name="Sun R."/>
            <person name="Suzuki Y."/>
            <person name="Takenaka M."/>
            <person name="Takezawa D."/>
            <person name="Tomogane H."/>
            <person name="Tsuzuki M."/>
            <person name="Ueda T."/>
            <person name="Umeda M."/>
            <person name="Ward J."/>
            <person name="Watanabe Y."/>
            <person name="Yazaki K."/>
            <person name="Yokoyama R."/>
            <person name="Yoshitake Y."/>
            <person name="Yotsui I."/>
            <person name="Zachgo S."/>
            <person name="Schmutz J."/>
        </authorList>
    </citation>
    <scope>NUCLEOTIDE SEQUENCE [LARGE SCALE GENOMIC DNA]</scope>
    <source>
        <strain evidence="11">cv. B-3</strain>
    </source>
</reference>
<dbReference type="Gene3D" id="1.20.120.790">
    <property type="entry name" value="Heat shock protein 90, C-terminal domain"/>
    <property type="match status" value="1"/>
</dbReference>
<dbReference type="Gene3D" id="3.30.565.10">
    <property type="entry name" value="Histidine kinase-like ATPase, C-terminal domain"/>
    <property type="match status" value="1"/>
</dbReference>
<dbReference type="InterPro" id="IPR037196">
    <property type="entry name" value="HSP90_C"/>
</dbReference>
<evidence type="ECO:0000256" key="3">
    <source>
        <dbReference type="ARBA" id="ARBA00022490"/>
    </source>
</evidence>
<dbReference type="GO" id="GO:0005524">
    <property type="term" value="F:ATP binding"/>
    <property type="evidence" value="ECO:0007669"/>
    <property type="project" value="UniProtKB-KW"/>
</dbReference>
<dbReference type="FunFam" id="3.30.230.80:FF:000020">
    <property type="entry name" value="Heat shock protein 90-2"/>
    <property type="match status" value="1"/>
</dbReference>
<dbReference type="GO" id="GO:0051082">
    <property type="term" value="F:unfolded protein binding"/>
    <property type="evidence" value="ECO:0007669"/>
    <property type="project" value="InterPro"/>
</dbReference>
<keyword evidence="4 8" id="KW-0547">Nucleotide-binding</keyword>
<organism evidence="10 11">
    <name type="scientific">Brassica campestris</name>
    <name type="common">Field mustard</name>
    <dbReference type="NCBI Taxonomy" id="3711"/>
    <lineage>
        <taxon>Eukaryota</taxon>
        <taxon>Viridiplantae</taxon>
        <taxon>Streptophyta</taxon>
        <taxon>Embryophyta</taxon>
        <taxon>Tracheophyta</taxon>
        <taxon>Spermatophyta</taxon>
        <taxon>Magnoliopsida</taxon>
        <taxon>eudicotyledons</taxon>
        <taxon>Gunneridae</taxon>
        <taxon>Pentapetalae</taxon>
        <taxon>rosids</taxon>
        <taxon>malvids</taxon>
        <taxon>Brassicales</taxon>
        <taxon>Brassicaceae</taxon>
        <taxon>Brassiceae</taxon>
        <taxon>Brassica</taxon>
    </lineage>
</organism>
<name>A0A397ZU73_BRACM</name>
<dbReference type="PROSITE" id="PS00298">
    <property type="entry name" value="HSP90"/>
    <property type="match status" value="1"/>
</dbReference>
<evidence type="ECO:0000256" key="8">
    <source>
        <dbReference type="PIRSR" id="PIRSR002583-1"/>
    </source>
</evidence>
<dbReference type="FunFam" id="1.20.120.790:FF:000001">
    <property type="entry name" value="Heat shock protein 90 alpha"/>
    <property type="match status" value="1"/>
</dbReference>
<dbReference type="PIRSF" id="PIRSF002583">
    <property type="entry name" value="Hsp90"/>
    <property type="match status" value="1"/>
</dbReference>
<feature type="binding site" evidence="8">
    <location>
        <position position="139"/>
    </location>
    <ligand>
        <name>ATP</name>
        <dbReference type="ChEBI" id="CHEBI:30616"/>
    </ligand>
</feature>
<evidence type="ECO:0000313" key="11">
    <source>
        <dbReference type="Proteomes" id="UP000264353"/>
    </source>
</evidence>
<dbReference type="SUPFAM" id="SSF54211">
    <property type="entry name" value="Ribosomal protein S5 domain 2-like"/>
    <property type="match status" value="1"/>
</dbReference>
<dbReference type="GO" id="GO:0140662">
    <property type="term" value="F:ATP-dependent protein folding chaperone"/>
    <property type="evidence" value="ECO:0007669"/>
    <property type="project" value="InterPro"/>
</dbReference>
<keyword evidence="7" id="KW-0143">Chaperone</keyword>
<evidence type="ECO:0000256" key="7">
    <source>
        <dbReference type="ARBA" id="ARBA00023186"/>
    </source>
</evidence>
<dbReference type="AlphaFoldDB" id="A0A397ZU73"/>
<evidence type="ECO:0000256" key="9">
    <source>
        <dbReference type="SAM" id="MobiDB-lite"/>
    </source>
</evidence>
<evidence type="ECO:0000313" key="10">
    <source>
        <dbReference type="EMBL" id="RID69169.1"/>
    </source>
</evidence>
<proteinExistence type="inferred from homology"/>
<dbReference type="InterPro" id="IPR020575">
    <property type="entry name" value="Hsp90_N"/>
</dbReference>
<evidence type="ECO:0000256" key="5">
    <source>
        <dbReference type="ARBA" id="ARBA00022840"/>
    </source>
</evidence>
<keyword evidence="3" id="KW-0963">Cytoplasm</keyword>
<evidence type="ECO:0000256" key="1">
    <source>
        <dbReference type="ARBA" id="ARBA00004496"/>
    </source>
</evidence>
<dbReference type="SUPFAM" id="SSF110942">
    <property type="entry name" value="HSP90 C-terminal domain"/>
    <property type="match status" value="1"/>
</dbReference>
<feature type="region of interest" description="Disordered" evidence="9">
    <location>
        <begin position="442"/>
        <end position="467"/>
    </location>
</feature>
<dbReference type="FunFam" id="3.40.50.11260:FF:000001">
    <property type="entry name" value="Heat shock protein 90 alpha"/>
    <property type="match status" value="1"/>
</dbReference>
<dbReference type="GO" id="GO:0016887">
    <property type="term" value="F:ATP hydrolysis activity"/>
    <property type="evidence" value="ECO:0007669"/>
    <property type="project" value="InterPro"/>
</dbReference>
<keyword evidence="6" id="KW-0346">Stress response</keyword>
<dbReference type="InterPro" id="IPR020568">
    <property type="entry name" value="Ribosomal_Su5_D2-typ_SF"/>
</dbReference>
<dbReference type="EMBL" id="CM010630">
    <property type="protein sequence ID" value="RID69169.1"/>
    <property type="molecule type" value="Genomic_DNA"/>
</dbReference>
<evidence type="ECO:0000256" key="4">
    <source>
        <dbReference type="ARBA" id="ARBA00022741"/>
    </source>
</evidence>
<dbReference type="SUPFAM" id="SSF55874">
    <property type="entry name" value="ATPase domain of HSP90 chaperone/DNA topoisomerase II/histidine kinase"/>
    <property type="match status" value="1"/>
</dbReference>
<dbReference type="InterPro" id="IPR001404">
    <property type="entry name" value="Hsp90_fam"/>
</dbReference>
<accession>A0A397ZU73</accession>
<dbReference type="InterPro" id="IPR036890">
    <property type="entry name" value="HATPase_C_sf"/>
</dbReference>
<evidence type="ECO:0000256" key="2">
    <source>
        <dbReference type="ARBA" id="ARBA00008239"/>
    </source>
</evidence>